<keyword evidence="6" id="KW-0472">Membrane</keyword>
<keyword evidence="6" id="KW-0812">Transmembrane</keyword>
<dbReference type="Gene3D" id="3.40.50.720">
    <property type="entry name" value="NAD(P)-binding Rossmann-like Domain"/>
    <property type="match status" value="1"/>
</dbReference>
<dbReference type="Pfam" id="PF08240">
    <property type="entry name" value="ADH_N"/>
    <property type="match status" value="1"/>
</dbReference>
<feature type="transmembrane region" description="Helical" evidence="6">
    <location>
        <begin position="450"/>
        <end position="467"/>
    </location>
</feature>
<evidence type="ECO:0000313" key="8">
    <source>
        <dbReference type="EMBL" id="CAI0654632.1"/>
    </source>
</evidence>
<dbReference type="SUPFAM" id="SSF51735">
    <property type="entry name" value="NAD(P)-binding Rossmann-fold domains"/>
    <property type="match status" value="1"/>
</dbReference>
<protein>
    <recommendedName>
        <fullName evidence="7">Enoyl reductase (ER) domain-containing protein</fullName>
    </recommendedName>
</protein>
<evidence type="ECO:0000256" key="5">
    <source>
        <dbReference type="ARBA" id="ARBA00023002"/>
    </source>
</evidence>
<name>A0A9W4S6N2_9PEZI</name>
<keyword evidence="4" id="KW-0862">Zinc</keyword>
<comment type="caution">
    <text evidence="8">The sequence shown here is derived from an EMBL/GenBank/DDBJ whole genome shotgun (WGS) entry which is preliminary data.</text>
</comment>
<evidence type="ECO:0000259" key="7">
    <source>
        <dbReference type="SMART" id="SM00829"/>
    </source>
</evidence>
<feature type="domain" description="Enoyl reductase (ER)" evidence="7">
    <location>
        <begin position="12"/>
        <end position="360"/>
    </location>
</feature>
<gene>
    <name evidence="8" type="ORF">CGXH109_LOCUS140182</name>
</gene>
<dbReference type="InterPro" id="IPR013154">
    <property type="entry name" value="ADH-like_N"/>
</dbReference>
<dbReference type="Proteomes" id="UP001152533">
    <property type="component" value="Unassembled WGS sequence"/>
</dbReference>
<evidence type="ECO:0000256" key="3">
    <source>
        <dbReference type="ARBA" id="ARBA00022723"/>
    </source>
</evidence>
<dbReference type="CDD" id="cd08297">
    <property type="entry name" value="CAD3"/>
    <property type="match status" value="1"/>
</dbReference>
<evidence type="ECO:0000256" key="1">
    <source>
        <dbReference type="ARBA" id="ARBA00001947"/>
    </source>
</evidence>
<evidence type="ECO:0000256" key="2">
    <source>
        <dbReference type="ARBA" id="ARBA00008072"/>
    </source>
</evidence>
<dbReference type="PANTHER" id="PTHR42940:SF8">
    <property type="entry name" value="VACUOLAR PROTEIN SORTING-ASSOCIATED PROTEIN 11"/>
    <property type="match status" value="1"/>
</dbReference>
<dbReference type="InterPro" id="IPR036291">
    <property type="entry name" value="NAD(P)-bd_dom_sf"/>
</dbReference>
<dbReference type="PANTHER" id="PTHR42940">
    <property type="entry name" value="ALCOHOL DEHYDROGENASE 1-RELATED"/>
    <property type="match status" value="1"/>
</dbReference>
<dbReference type="InterPro" id="IPR013149">
    <property type="entry name" value="ADH-like_C"/>
</dbReference>
<proteinExistence type="inferred from homology"/>
<dbReference type="GO" id="GO:0046872">
    <property type="term" value="F:metal ion binding"/>
    <property type="evidence" value="ECO:0007669"/>
    <property type="project" value="UniProtKB-KW"/>
</dbReference>
<dbReference type="GO" id="GO:0005737">
    <property type="term" value="C:cytoplasm"/>
    <property type="evidence" value="ECO:0007669"/>
    <property type="project" value="TreeGrafter"/>
</dbReference>
<keyword evidence="5" id="KW-0560">Oxidoreductase</keyword>
<feature type="transmembrane region" description="Helical" evidence="6">
    <location>
        <begin position="487"/>
        <end position="504"/>
    </location>
</feature>
<dbReference type="GO" id="GO:0004022">
    <property type="term" value="F:alcohol dehydrogenase (NAD+) activity"/>
    <property type="evidence" value="ECO:0007669"/>
    <property type="project" value="TreeGrafter"/>
</dbReference>
<dbReference type="InterPro" id="IPR020843">
    <property type="entry name" value="ER"/>
</dbReference>
<accession>A0A9W4S6N2</accession>
<keyword evidence="3" id="KW-0479">Metal-binding</keyword>
<dbReference type="InterPro" id="IPR011032">
    <property type="entry name" value="GroES-like_sf"/>
</dbReference>
<comment type="similarity">
    <text evidence="2">Belongs to the zinc-containing alcohol dehydrogenase family.</text>
</comment>
<feature type="transmembrane region" description="Helical" evidence="6">
    <location>
        <begin position="415"/>
        <end position="438"/>
    </location>
</feature>
<evidence type="ECO:0000256" key="6">
    <source>
        <dbReference type="SAM" id="Phobius"/>
    </source>
</evidence>
<keyword evidence="6" id="KW-1133">Transmembrane helix</keyword>
<evidence type="ECO:0000256" key="4">
    <source>
        <dbReference type="ARBA" id="ARBA00022833"/>
    </source>
</evidence>
<organism evidence="8 9">
    <name type="scientific">Colletotrichum noveboracense</name>
    <dbReference type="NCBI Taxonomy" id="2664923"/>
    <lineage>
        <taxon>Eukaryota</taxon>
        <taxon>Fungi</taxon>
        <taxon>Dikarya</taxon>
        <taxon>Ascomycota</taxon>
        <taxon>Pezizomycotina</taxon>
        <taxon>Sordariomycetes</taxon>
        <taxon>Hypocreomycetidae</taxon>
        <taxon>Glomerellales</taxon>
        <taxon>Glomerellaceae</taxon>
        <taxon>Colletotrichum</taxon>
        <taxon>Colletotrichum gloeosporioides species complex</taxon>
    </lineage>
</organism>
<sequence>MADQIPQQMRAASIKDFNKGYEVKSVDVPTELGPNDVLVKVAAAGYCHTDLQVQEGVYASSGAKPGLIGSHEPVGTIVKLSPEAEKKGWKIGDRVGSINTYGCCGSCNSCNKGKQLCDNLTGMLGLTVDGGFAQYMKADARVICKVPEEIPWAEAAPLFCAGATVYGALVAADPKPDQWLAVVGIGGLGHLAFQYAKAMGAKVIAIDNRQEGIDLANDVPSHLKPDRTYVLDSKEEESNCIQELQTSFYDTNPGVDRVVITTEARPLVKFAQQFLRKGGVLVDVGLPADGPFEVDPFALNFKEQTIRGALICTPERSREMIELHAKNKCTTHIEKTFSVEQANEMAEHYLSKQLKGRLCMPIITSPEEKPAASKRRAIYLRPFLLFYINSFIFEVAMLIVSIIFFSGWRDMLPKFMWTIVFCPLGMGGAMGGLINAFIVDRIYGARAVHLAANMSVLVLGACNDLYYNLDLVFGWFGAKDHFWWWHWRYLGIWFVGYTNGKLIFTDQGQETLAGWGV</sequence>
<dbReference type="Gene3D" id="3.90.180.10">
    <property type="entry name" value="Medium-chain alcohol dehydrogenases, catalytic domain"/>
    <property type="match status" value="1"/>
</dbReference>
<comment type="cofactor">
    <cofactor evidence="1">
        <name>Zn(2+)</name>
        <dbReference type="ChEBI" id="CHEBI:29105"/>
    </cofactor>
</comment>
<dbReference type="Pfam" id="PF00107">
    <property type="entry name" value="ADH_zinc_N"/>
    <property type="match status" value="1"/>
</dbReference>
<reference evidence="8" key="1">
    <citation type="submission" date="2022-08" db="EMBL/GenBank/DDBJ databases">
        <authorList>
            <person name="Giroux E."/>
            <person name="Giroux E."/>
        </authorList>
    </citation>
    <scope>NUCLEOTIDE SEQUENCE</scope>
    <source>
        <strain evidence="8">H1091258</strain>
    </source>
</reference>
<keyword evidence="9" id="KW-1185">Reference proteome</keyword>
<dbReference type="SMART" id="SM00829">
    <property type="entry name" value="PKS_ER"/>
    <property type="match status" value="1"/>
</dbReference>
<dbReference type="EMBL" id="CAMGZC010002264">
    <property type="protein sequence ID" value="CAI0654632.1"/>
    <property type="molecule type" value="Genomic_DNA"/>
</dbReference>
<dbReference type="AlphaFoldDB" id="A0A9W4S6N2"/>
<feature type="transmembrane region" description="Helical" evidence="6">
    <location>
        <begin position="384"/>
        <end position="409"/>
    </location>
</feature>
<evidence type="ECO:0000313" key="9">
    <source>
        <dbReference type="Proteomes" id="UP001152533"/>
    </source>
</evidence>
<dbReference type="SUPFAM" id="SSF50129">
    <property type="entry name" value="GroES-like"/>
    <property type="match status" value="1"/>
</dbReference>